<dbReference type="EMBL" id="JBHSGS010000040">
    <property type="protein sequence ID" value="MFC4719516.1"/>
    <property type="molecule type" value="Genomic_DNA"/>
</dbReference>
<dbReference type="InterPro" id="IPR035952">
    <property type="entry name" value="Rhomboid-like_sf"/>
</dbReference>
<keyword evidence="3 7" id="KW-0812">Transmembrane</keyword>
<evidence type="ECO:0000256" key="5">
    <source>
        <dbReference type="ARBA" id="ARBA00022989"/>
    </source>
</evidence>
<keyword evidence="6 7" id="KW-0472">Membrane</keyword>
<dbReference type="EC" id="3.4.21.-" evidence="9"/>
<dbReference type="GO" id="GO:0006508">
    <property type="term" value="P:proteolysis"/>
    <property type="evidence" value="ECO:0007669"/>
    <property type="project" value="UniProtKB-KW"/>
</dbReference>
<dbReference type="RefSeq" id="WP_204653112.1">
    <property type="nucleotide sequence ID" value="NZ_JAFBFD010000005.1"/>
</dbReference>
<comment type="similarity">
    <text evidence="2">Belongs to the peptidase S54 family.</text>
</comment>
<feature type="transmembrane region" description="Helical" evidence="7">
    <location>
        <begin position="12"/>
        <end position="38"/>
    </location>
</feature>
<evidence type="ECO:0000256" key="2">
    <source>
        <dbReference type="ARBA" id="ARBA00009045"/>
    </source>
</evidence>
<comment type="caution">
    <text evidence="9">The sequence shown here is derived from an EMBL/GenBank/DDBJ whole genome shotgun (WGS) entry which is preliminary data.</text>
</comment>
<dbReference type="PANTHER" id="PTHR43731">
    <property type="entry name" value="RHOMBOID PROTEASE"/>
    <property type="match status" value="1"/>
</dbReference>
<comment type="subcellular location">
    <subcellularLocation>
        <location evidence="1">Membrane</location>
        <topology evidence="1">Multi-pass membrane protein</topology>
    </subcellularLocation>
</comment>
<sequence length="229" mass="25959">MNKINFKNLKNQPFITLSFLSIQTAVFLLAYVFPSLLIEFRGSMFGPSIVFNQEFWRFVTPMFIHFGLMHFAVNSVVLYYMGQQVEAIYGHWRFFAIYLMSGVLGNLLSFAFNDPRVQSAGSSTALFGMFGAFAILGYHFKNNYAIQAMVRQFALFVALSFIFGMFDRSIDLLGHLGGLVGGILMGNLVGFPPRVGKTYSIHVKILSALILIFIVGFCLFYGFMRYRNL</sequence>
<evidence type="ECO:0000313" key="10">
    <source>
        <dbReference type="Proteomes" id="UP001595969"/>
    </source>
</evidence>
<dbReference type="SUPFAM" id="SSF144091">
    <property type="entry name" value="Rhomboid-like"/>
    <property type="match status" value="1"/>
</dbReference>
<gene>
    <name evidence="9" type="ORF">ACFO5I_07190</name>
</gene>
<feature type="transmembrane region" description="Helical" evidence="7">
    <location>
        <begin position="148"/>
        <end position="166"/>
    </location>
</feature>
<protein>
    <submittedName>
        <fullName evidence="9">Rhomboid family intramembrane serine protease</fullName>
        <ecNumber evidence="9">3.4.21.-</ecNumber>
    </submittedName>
</protein>
<feature type="transmembrane region" description="Helical" evidence="7">
    <location>
        <begin position="58"/>
        <end position="80"/>
    </location>
</feature>
<dbReference type="Gene3D" id="1.20.1540.10">
    <property type="entry name" value="Rhomboid-like"/>
    <property type="match status" value="1"/>
</dbReference>
<dbReference type="InterPro" id="IPR050925">
    <property type="entry name" value="Rhomboid_protease_S54"/>
</dbReference>
<dbReference type="Pfam" id="PF01694">
    <property type="entry name" value="Rhomboid"/>
    <property type="match status" value="1"/>
</dbReference>
<accession>A0ABV9MWK6</accession>
<feature type="transmembrane region" description="Helical" evidence="7">
    <location>
        <begin position="203"/>
        <end position="224"/>
    </location>
</feature>
<feature type="transmembrane region" description="Helical" evidence="7">
    <location>
        <begin position="92"/>
        <end position="112"/>
    </location>
</feature>
<evidence type="ECO:0000313" key="9">
    <source>
        <dbReference type="EMBL" id="MFC4719516.1"/>
    </source>
</evidence>
<feature type="transmembrane region" description="Helical" evidence="7">
    <location>
        <begin position="118"/>
        <end position="136"/>
    </location>
</feature>
<feature type="transmembrane region" description="Helical" evidence="7">
    <location>
        <begin position="172"/>
        <end position="191"/>
    </location>
</feature>
<dbReference type="Proteomes" id="UP001595969">
    <property type="component" value="Unassembled WGS sequence"/>
</dbReference>
<reference evidence="10" key="1">
    <citation type="journal article" date="2019" name="Int. J. Syst. Evol. Microbiol.">
        <title>The Global Catalogue of Microorganisms (GCM) 10K type strain sequencing project: providing services to taxonomists for standard genome sequencing and annotation.</title>
        <authorList>
            <consortium name="The Broad Institute Genomics Platform"/>
            <consortium name="The Broad Institute Genome Sequencing Center for Infectious Disease"/>
            <person name="Wu L."/>
            <person name="Ma J."/>
        </authorList>
    </citation>
    <scope>NUCLEOTIDE SEQUENCE [LARGE SCALE GENOMIC DNA]</scope>
    <source>
        <strain evidence="10">CGMCC 1.19032</strain>
    </source>
</reference>
<keyword evidence="10" id="KW-1185">Reference proteome</keyword>
<evidence type="ECO:0000256" key="7">
    <source>
        <dbReference type="SAM" id="Phobius"/>
    </source>
</evidence>
<evidence type="ECO:0000259" key="8">
    <source>
        <dbReference type="Pfam" id="PF01694"/>
    </source>
</evidence>
<dbReference type="GO" id="GO:0008233">
    <property type="term" value="F:peptidase activity"/>
    <property type="evidence" value="ECO:0007669"/>
    <property type="project" value="UniProtKB-KW"/>
</dbReference>
<evidence type="ECO:0000256" key="3">
    <source>
        <dbReference type="ARBA" id="ARBA00022692"/>
    </source>
</evidence>
<keyword evidence="9" id="KW-0645">Protease</keyword>
<evidence type="ECO:0000256" key="4">
    <source>
        <dbReference type="ARBA" id="ARBA00022801"/>
    </source>
</evidence>
<dbReference type="InterPro" id="IPR022764">
    <property type="entry name" value="Peptidase_S54_rhomboid_dom"/>
</dbReference>
<evidence type="ECO:0000256" key="6">
    <source>
        <dbReference type="ARBA" id="ARBA00023136"/>
    </source>
</evidence>
<evidence type="ECO:0000256" key="1">
    <source>
        <dbReference type="ARBA" id="ARBA00004141"/>
    </source>
</evidence>
<name>A0ABV9MWK6_9ENTE</name>
<organism evidence="9 10">
    <name type="scientific">Enterococcus lemanii</name>
    <dbReference type="NCBI Taxonomy" id="1159752"/>
    <lineage>
        <taxon>Bacteria</taxon>
        <taxon>Bacillati</taxon>
        <taxon>Bacillota</taxon>
        <taxon>Bacilli</taxon>
        <taxon>Lactobacillales</taxon>
        <taxon>Enterococcaceae</taxon>
        <taxon>Enterococcus</taxon>
    </lineage>
</organism>
<dbReference type="PANTHER" id="PTHR43731:SF14">
    <property type="entry name" value="PRESENILIN-ASSOCIATED RHOMBOID-LIKE PROTEIN, MITOCHONDRIAL"/>
    <property type="match status" value="1"/>
</dbReference>
<feature type="domain" description="Peptidase S54 rhomboid" evidence="8">
    <location>
        <begin position="53"/>
        <end position="188"/>
    </location>
</feature>
<keyword evidence="4 9" id="KW-0378">Hydrolase</keyword>
<keyword evidence="5 7" id="KW-1133">Transmembrane helix</keyword>
<proteinExistence type="inferred from homology"/>